<evidence type="ECO:0000256" key="3">
    <source>
        <dbReference type="ARBA" id="ARBA00022741"/>
    </source>
</evidence>
<feature type="binding site" evidence="7">
    <location>
        <begin position="197"/>
        <end position="198"/>
    </location>
    <ligand>
        <name>substrate</name>
    </ligand>
</feature>
<evidence type="ECO:0000313" key="10">
    <source>
        <dbReference type="EMBL" id="GGB60066.1"/>
    </source>
</evidence>
<comment type="function">
    <text evidence="7">Pyrophosphatase that catalyzes the hydrolysis of nucleoside triphosphates to their monophosphate derivatives, with a high preference for the non-canonical purine nucleotides XTP (xanthosine triphosphate), dITP (deoxyinosine triphosphate) and ITP. Seems to function as a house-cleaning enzyme that removes non-canonical purine nucleotides from the nucleotide pool, thus preventing their incorporation into DNA/RNA and avoiding chromosomal lesions.</text>
</comment>
<dbReference type="EC" id="3.6.1.66" evidence="7"/>
<comment type="cofactor">
    <cofactor evidence="7">
        <name>Mg(2+)</name>
        <dbReference type="ChEBI" id="CHEBI:18420"/>
    </cofactor>
    <text evidence="7">Binds 1 Mg(2+) ion per subunit.</text>
</comment>
<feature type="binding site" evidence="7">
    <location>
        <position position="88"/>
    </location>
    <ligand>
        <name>Mg(2+)</name>
        <dbReference type="ChEBI" id="CHEBI:18420"/>
    </ligand>
</feature>
<keyword evidence="5 7" id="KW-0460">Magnesium</keyword>
<name>A0ABQ1J564_9PROT</name>
<organism evidence="10 11">
    <name type="scientific">Tistrella bauzanensis</name>
    <dbReference type="NCBI Taxonomy" id="657419"/>
    <lineage>
        <taxon>Bacteria</taxon>
        <taxon>Pseudomonadati</taxon>
        <taxon>Pseudomonadota</taxon>
        <taxon>Alphaproteobacteria</taxon>
        <taxon>Geminicoccales</taxon>
        <taxon>Geminicoccaceae</taxon>
        <taxon>Tistrella</taxon>
    </lineage>
</organism>
<feature type="binding site" evidence="7">
    <location>
        <begin position="169"/>
        <end position="172"/>
    </location>
    <ligand>
        <name>substrate</name>
    </ligand>
</feature>
<dbReference type="InterPro" id="IPR029001">
    <property type="entry name" value="ITPase-like_fam"/>
</dbReference>
<feature type="region of interest" description="Disordered" evidence="9">
    <location>
        <begin position="1"/>
        <end position="20"/>
    </location>
</feature>
<dbReference type="InterPro" id="IPR002637">
    <property type="entry name" value="RdgB/HAM1"/>
</dbReference>
<keyword evidence="3 7" id="KW-0547">Nucleotide-binding</keyword>
<evidence type="ECO:0000256" key="8">
    <source>
        <dbReference type="RuleBase" id="RU003781"/>
    </source>
</evidence>
<evidence type="ECO:0000256" key="2">
    <source>
        <dbReference type="ARBA" id="ARBA00022723"/>
    </source>
</evidence>
<comment type="catalytic activity">
    <reaction evidence="7">
        <text>dITP + H2O = dIMP + diphosphate + H(+)</text>
        <dbReference type="Rhea" id="RHEA:28342"/>
        <dbReference type="ChEBI" id="CHEBI:15377"/>
        <dbReference type="ChEBI" id="CHEBI:15378"/>
        <dbReference type="ChEBI" id="CHEBI:33019"/>
        <dbReference type="ChEBI" id="CHEBI:61194"/>
        <dbReference type="ChEBI" id="CHEBI:61382"/>
        <dbReference type="EC" id="3.6.1.66"/>
    </reaction>
</comment>
<comment type="catalytic activity">
    <reaction evidence="7">
        <text>ITP + H2O = IMP + diphosphate + H(+)</text>
        <dbReference type="Rhea" id="RHEA:29399"/>
        <dbReference type="ChEBI" id="CHEBI:15377"/>
        <dbReference type="ChEBI" id="CHEBI:15378"/>
        <dbReference type="ChEBI" id="CHEBI:33019"/>
        <dbReference type="ChEBI" id="CHEBI:58053"/>
        <dbReference type="ChEBI" id="CHEBI:61402"/>
        <dbReference type="EC" id="3.6.1.66"/>
    </reaction>
</comment>
<evidence type="ECO:0000256" key="5">
    <source>
        <dbReference type="ARBA" id="ARBA00022842"/>
    </source>
</evidence>
<accession>A0ABQ1J564</accession>
<comment type="similarity">
    <text evidence="1 7 8">Belongs to the HAM1 NTPase family.</text>
</comment>
<feature type="binding site" evidence="7">
    <location>
        <position position="59"/>
    </location>
    <ligand>
        <name>Mg(2+)</name>
        <dbReference type="ChEBI" id="CHEBI:18420"/>
    </ligand>
</feature>
<dbReference type="EMBL" id="BMDZ01000091">
    <property type="protein sequence ID" value="GGB60066.1"/>
    <property type="molecule type" value="Genomic_DNA"/>
</dbReference>
<evidence type="ECO:0000313" key="11">
    <source>
        <dbReference type="Proteomes" id="UP000603352"/>
    </source>
</evidence>
<dbReference type="CDD" id="cd00515">
    <property type="entry name" value="HAM1"/>
    <property type="match status" value="1"/>
</dbReference>
<comment type="subunit">
    <text evidence="7">Homodimer.</text>
</comment>
<feature type="active site" description="Proton acceptor" evidence="7">
    <location>
        <position position="88"/>
    </location>
</feature>
<dbReference type="InterPro" id="IPR020922">
    <property type="entry name" value="dITP/XTP_pyrophosphatase"/>
</dbReference>
<feature type="binding site" evidence="7">
    <location>
        <position position="192"/>
    </location>
    <ligand>
        <name>substrate</name>
    </ligand>
</feature>
<dbReference type="PANTHER" id="PTHR11067:SF9">
    <property type="entry name" value="INOSINE TRIPHOSPHATE PYROPHOSPHATASE"/>
    <property type="match status" value="1"/>
</dbReference>
<keyword evidence="6 7" id="KW-0546">Nucleotide metabolism</keyword>
<dbReference type="Pfam" id="PF01725">
    <property type="entry name" value="Ham1p_like"/>
    <property type="match status" value="1"/>
</dbReference>
<protein>
    <recommendedName>
        <fullName evidence="7">dITP/XTP pyrophosphatase</fullName>
        <ecNumber evidence="7">3.6.1.66</ecNumber>
    </recommendedName>
    <alternativeName>
        <fullName evidence="7">Non-canonical purine NTP pyrophosphatase</fullName>
    </alternativeName>
    <alternativeName>
        <fullName evidence="7">Non-standard purine NTP pyrophosphatase</fullName>
    </alternativeName>
    <alternativeName>
        <fullName evidence="7">Nucleoside-triphosphate diphosphatase</fullName>
    </alternativeName>
    <alternativeName>
        <fullName evidence="7">Nucleoside-triphosphate pyrophosphatase</fullName>
        <shortName evidence="7">NTPase</shortName>
    </alternativeName>
</protein>
<sequence length="216" mass="22997">MPVQDAEPMTDARTHRRLTEPRLVIASHNRGKVAEIRALMAPFGIDVVSAGDLGLPEPEETGLTFIDNAVLKARASAEASGLPALADDSGMTVAALDGAPGIYSARWAGPSKDFGAAMELVRTRMGDNPDRSAAFVCALAIAWPDGHVETFEGVIGGHLEFPPRGDFGFGYDPIFVPEGDTRSFGEFPPEEKHRISHRARAFNNLVRACLDGDGGA</sequence>
<dbReference type="Gene3D" id="3.90.950.10">
    <property type="match status" value="1"/>
</dbReference>
<keyword evidence="11" id="KW-1185">Reference proteome</keyword>
<dbReference type="Proteomes" id="UP000603352">
    <property type="component" value="Unassembled WGS sequence"/>
</dbReference>
<evidence type="ECO:0000256" key="6">
    <source>
        <dbReference type="ARBA" id="ARBA00023080"/>
    </source>
</evidence>
<dbReference type="HAMAP" id="MF_01405">
    <property type="entry name" value="Non_canon_purine_NTPase"/>
    <property type="match status" value="1"/>
</dbReference>
<feature type="binding site" evidence="7">
    <location>
        <begin position="27"/>
        <end position="32"/>
    </location>
    <ligand>
        <name>substrate</name>
    </ligand>
</feature>
<feature type="compositionally biased region" description="Basic and acidic residues" evidence="9">
    <location>
        <begin position="10"/>
        <end position="20"/>
    </location>
</feature>
<reference evidence="11" key="1">
    <citation type="journal article" date="2019" name="Int. J. Syst. Evol. Microbiol.">
        <title>The Global Catalogue of Microorganisms (GCM) 10K type strain sequencing project: providing services to taxonomists for standard genome sequencing and annotation.</title>
        <authorList>
            <consortium name="The Broad Institute Genomics Platform"/>
            <consortium name="The Broad Institute Genome Sequencing Center for Infectious Disease"/>
            <person name="Wu L."/>
            <person name="Ma J."/>
        </authorList>
    </citation>
    <scope>NUCLEOTIDE SEQUENCE [LARGE SCALE GENOMIC DNA]</scope>
    <source>
        <strain evidence="11">CGMCC 1.10188</strain>
    </source>
</reference>
<comment type="caution">
    <text evidence="10">The sequence shown here is derived from an EMBL/GenBank/DDBJ whole genome shotgun (WGS) entry which is preliminary data.</text>
</comment>
<evidence type="ECO:0000256" key="9">
    <source>
        <dbReference type="SAM" id="MobiDB-lite"/>
    </source>
</evidence>
<keyword evidence="2 7" id="KW-0479">Metal-binding</keyword>
<dbReference type="NCBIfam" id="TIGR00042">
    <property type="entry name" value="RdgB/HAM1 family non-canonical purine NTP pyrophosphatase"/>
    <property type="match status" value="1"/>
</dbReference>
<keyword evidence="4 7" id="KW-0378">Hydrolase</keyword>
<dbReference type="SUPFAM" id="SSF52972">
    <property type="entry name" value="ITPase-like"/>
    <property type="match status" value="1"/>
</dbReference>
<gene>
    <name evidence="10" type="ORF">GCM10011505_46010</name>
</gene>
<evidence type="ECO:0000256" key="1">
    <source>
        <dbReference type="ARBA" id="ARBA00008023"/>
    </source>
</evidence>
<evidence type="ECO:0000256" key="7">
    <source>
        <dbReference type="HAMAP-Rule" id="MF_01405"/>
    </source>
</evidence>
<feature type="binding site" evidence="7">
    <location>
        <position position="89"/>
    </location>
    <ligand>
        <name>substrate</name>
    </ligand>
</feature>
<evidence type="ECO:0000256" key="4">
    <source>
        <dbReference type="ARBA" id="ARBA00022801"/>
    </source>
</evidence>
<proteinExistence type="inferred from homology"/>
<comment type="catalytic activity">
    <reaction evidence="7">
        <text>XTP + H2O = XMP + diphosphate + H(+)</text>
        <dbReference type="Rhea" id="RHEA:28610"/>
        <dbReference type="ChEBI" id="CHEBI:15377"/>
        <dbReference type="ChEBI" id="CHEBI:15378"/>
        <dbReference type="ChEBI" id="CHEBI:33019"/>
        <dbReference type="ChEBI" id="CHEBI:57464"/>
        <dbReference type="ChEBI" id="CHEBI:61314"/>
        <dbReference type="EC" id="3.6.1.66"/>
    </reaction>
</comment>
<dbReference type="PANTHER" id="PTHR11067">
    <property type="entry name" value="INOSINE TRIPHOSPHATE PYROPHOSPHATASE/HAM1 PROTEIN"/>
    <property type="match status" value="1"/>
</dbReference>